<comment type="caution">
    <text evidence="4">The sequence shown here is derived from an EMBL/GenBank/DDBJ whole genome shotgun (WGS) entry which is preliminary data.</text>
</comment>
<reference evidence="5" key="1">
    <citation type="submission" date="2023-07" db="EMBL/GenBank/DDBJ databases">
        <title>Zobellia barbeyronii sp. nov., a new marine flavobacterium, isolated from green and red algae.</title>
        <authorList>
            <person name="Nedashkovskaya O.I."/>
            <person name="Otstavnykh N."/>
            <person name="Zhukova N."/>
            <person name="Guzev K."/>
            <person name="Chausova V."/>
            <person name="Tekutyeva L."/>
            <person name="Mikhailov V."/>
            <person name="Isaeva M."/>
        </authorList>
    </citation>
    <scope>NUCLEOTIDE SEQUENCE [LARGE SCALE GENOMIC DNA]</scope>
    <source>
        <strain evidence="5">KMM 6746</strain>
    </source>
</reference>
<feature type="transmembrane region" description="Helical" evidence="2">
    <location>
        <begin position="616"/>
        <end position="636"/>
    </location>
</feature>
<dbReference type="InterPro" id="IPR011460">
    <property type="entry name" value="Lcl_C"/>
</dbReference>
<evidence type="ECO:0000256" key="1">
    <source>
        <dbReference type="SAM" id="Coils"/>
    </source>
</evidence>
<dbReference type="EMBL" id="JACATN010000006">
    <property type="protein sequence ID" value="MBT2163124.1"/>
    <property type="molecule type" value="Genomic_DNA"/>
</dbReference>
<evidence type="ECO:0000313" key="5">
    <source>
        <dbReference type="Proteomes" id="UP000740413"/>
    </source>
</evidence>
<name>A0ABS5WIX9_9FLAO</name>
<keyword evidence="5" id="KW-1185">Reference proteome</keyword>
<evidence type="ECO:0000313" key="4">
    <source>
        <dbReference type="EMBL" id="MBT2163124.1"/>
    </source>
</evidence>
<dbReference type="RefSeq" id="WP_214613098.1">
    <property type="nucleotide sequence ID" value="NZ_JACATN010000006.1"/>
</dbReference>
<proteinExistence type="predicted"/>
<accession>A0ABS5WIX9</accession>
<feature type="domain" description="Lcl C-terminal" evidence="3">
    <location>
        <begin position="704"/>
        <end position="785"/>
    </location>
</feature>
<keyword evidence="2" id="KW-1133">Transmembrane helix</keyword>
<sequence length="798" mass="92446">MNSTKNILAIYSSQDKDVLKYFLLHLQSIKNNFNIAVWSDDSVDDIEQWKSTNESRLPQTDVFPILLSNTFMNSEFVKSDEFKMLINRYKTDRAVIIPIILDECSWDVNFTFEHYNFNFNELQVFRKNENPISDGNPTDIVFTQISYYIMGLLNSLTKKNTIEKPVNVEEQKVSSSITEGQIAIDFFQESVSEHKVENEIKNKEEVGTKENVEEENITDDESAEVQEQILREKRLREKAEDQRRIEKEAQDKRAIVQEEIREREFIKARIAIGEKRHGQATKSLREVPWENGFGETVTTKRTPNRKNGLAKYNYRFNNGNTIEARSIIPERKRIIEEPRVQLVVEEKISAKIINPVRETRQEKEIEEIVVVEQTVTRKTDLAKYNHCFDNKTEIEVLKVETEKSGKKEPKTQIATERKKRLAVLKDFDATLWKNKLAERVASLKIVATESVLKCKRLLKINKEVKDKEEQNTQIAVERKKRPTVLNAIKATEWKNKLGIRVTSLKTVTKESLSKYRQLLDKKLDVKARRVVSEEKWDSEEPIPQMAVEEKKRTILLKKLREAQWDIKLNERTLALKGAVKKYFKILQDSLVKIIDAINQFYNKAKKNIGTYKNVKVRSGLLIVALVIFGILTYVFLGDSQKQSFTPLEVEKVEVVSDAIVKTENIEEIDAGATLKLGTGDIYNGGIIFTIDSSNKTGKIAYIEDKGPMTWKNAMNIHEQLGEGWRLPELDELRDLYKTIGPGTDNKGKFENELYWSATPFDEHQARLVKFSDGNASYHYNSSGTHRKFRVRAIKDFKR</sequence>
<dbReference type="Proteomes" id="UP000740413">
    <property type="component" value="Unassembled WGS sequence"/>
</dbReference>
<keyword evidence="2" id="KW-0812">Transmembrane</keyword>
<keyword evidence="1" id="KW-0175">Coiled coil</keyword>
<dbReference type="Pfam" id="PF07603">
    <property type="entry name" value="Lcl_C"/>
    <property type="match status" value="1"/>
</dbReference>
<feature type="coiled-coil region" evidence="1">
    <location>
        <begin position="222"/>
        <end position="252"/>
    </location>
</feature>
<evidence type="ECO:0000256" key="2">
    <source>
        <dbReference type="SAM" id="Phobius"/>
    </source>
</evidence>
<dbReference type="Gene3D" id="3.40.50.10140">
    <property type="entry name" value="Toll/interleukin-1 receptor homology (TIR) domain"/>
    <property type="match status" value="1"/>
</dbReference>
<protein>
    <submittedName>
        <fullName evidence="4">DUF1566 domain-containing protein</fullName>
    </submittedName>
</protein>
<evidence type="ECO:0000259" key="3">
    <source>
        <dbReference type="Pfam" id="PF07603"/>
    </source>
</evidence>
<organism evidence="4 5">
    <name type="scientific">Zobellia barbeyronii</name>
    <dbReference type="NCBI Taxonomy" id="2748009"/>
    <lineage>
        <taxon>Bacteria</taxon>
        <taxon>Pseudomonadati</taxon>
        <taxon>Bacteroidota</taxon>
        <taxon>Flavobacteriia</taxon>
        <taxon>Flavobacteriales</taxon>
        <taxon>Flavobacteriaceae</taxon>
        <taxon>Zobellia</taxon>
    </lineage>
</organism>
<keyword evidence="2" id="KW-0472">Membrane</keyword>
<dbReference type="InterPro" id="IPR035897">
    <property type="entry name" value="Toll_tir_struct_dom_sf"/>
</dbReference>
<gene>
    <name evidence="4" type="ORF">HW347_17775</name>
</gene>
<dbReference type="SUPFAM" id="SSF52200">
    <property type="entry name" value="Toll/Interleukin receptor TIR domain"/>
    <property type="match status" value="1"/>
</dbReference>